<dbReference type="PANTHER" id="PTHR33112:SF9">
    <property type="entry name" value="HETEROKARYON INCOMPATIBILITY DOMAIN-CONTAINING PROTEIN"/>
    <property type="match status" value="1"/>
</dbReference>
<dbReference type="EMBL" id="MCFA01000151">
    <property type="protein sequence ID" value="ORY03050.1"/>
    <property type="molecule type" value="Genomic_DNA"/>
</dbReference>
<dbReference type="OrthoDB" id="3486565at2759"/>
<reference evidence="1 2" key="1">
    <citation type="submission" date="2016-07" db="EMBL/GenBank/DDBJ databases">
        <title>Pervasive Adenine N6-methylation of Active Genes in Fungi.</title>
        <authorList>
            <consortium name="DOE Joint Genome Institute"/>
            <person name="Mondo S.J."/>
            <person name="Dannebaum R.O."/>
            <person name="Kuo R.C."/>
            <person name="Labutti K."/>
            <person name="Haridas S."/>
            <person name="Kuo A."/>
            <person name="Salamov A."/>
            <person name="Ahrendt S.R."/>
            <person name="Lipzen A."/>
            <person name="Sullivan W."/>
            <person name="Andreopoulos W.B."/>
            <person name="Clum A."/>
            <person name="Lindquist E."/>
            <person name="Daum C."/>
            <person name="Ramamoorthy G.K."/>
            <person name="Gryganskyi A."/>
            <person name="Culley D."/>
            <person name="Magnuson J.K."/>
            <person name="James T.Y."/>
            <person name="O'Malley M.A."/>
            <person name="Stajich J.E."/>
            <person name="Spatafora J.W."/>
            <person name="Visel A."/>
            <person name="Grigoriev I.V."/>
        </authorList>
    </citation>
    <scope>NUCLEOTIDE SEQUENCE [LARGE SCALE GENOMIC DNA]</scope>
    <source>
        <strain evidence="1 2">CBS 115471</strain>
    </source>
</reference>
<comment type="caution">
    <text evidence="1">The sequence shown here is derived from an EMBL/GenBank/DDBJ whole genome shotgun (WGS) entry which is preliminary data.</text>
</comment>
<dbReference type="Proteomes" id="UP000193144">
    <property type="component" value="Unassembled WGS sequence"/>
</dbReference>
<gene>
    <name evidence="1" type="ORF">BCR34DRAFT_76870</name>
</gene>
<dbReference type="AlphaFoldDB" id="A0A1Y1YYE1"/>
<protein>
    <submittedName>
        <fullName evidence="1">Uncharacterized protein</fullName>
    </submittedName>
</protein>
<organism evidence="1 2">
    <name type="scientific">Clohesyomyces aquaticus</name>
    <dbReference type="NCBI Taxonomy" id="1231657"/>
    <lineage>
        <taxon>Eukaryota</taxon>
        <taxon>Fungi</taxon>
        <taxon>Dikarya</taxon>
        <taxon>Ascomycota</taxon>
        <taxon>Pezizomycotina</taxon>
        <taxon>Dothideomycetes</taxon>
        <taxon>Pleosporomycetidae</taxon>
        <taxon>Pleosporales</taxon>
        <taxon>Lindgomycetaceae</taxon>
        <taxon>Clohesyomyces</taxon>
    </lineage>
</organism>
<proteinExistence type="predicted"/>
<accession>A0A1Y1YYE1</accession>
<evidence type="ECO:0000313" key="2">
    <source>
        <dbReference type="Proteomes" id="UP000193144"/>
    </source>
</evidence>
<evidence type="ECO:0000313" key="1">
    <source>
        <dbReference type="EMBL" id="ORY03050.1"/>
    </source>
</evidence>
<name>A0A1Y1YYE1_9PLEO</name>
<dbReference type="PANTHER" id="PTHR33112">
    <property type="entry name" value="DOMAIN PROTEIN, PUTATIVE-RELATED"/>
    <property type="match status" value="1"/>
</dbReference>
<sequence length="287" mass="32958">MVSKYMRLSLTQLSDILPAISGCARQLSELTGDKYVAGIWRKSFANYLLWHIKDSRKSRARPKWNAPTWSWASMASGQELLFFEKVNVDCLKQLLSSSVINRIQCVPKSDRNPFGEISPGTGSLRFHAQLFRCHIRYFCVSSKRALDMAGGMKHQRHYRLHQQKYRQKYDKVSIKLCDLPVPGVDTRGGTFDLLPDIPLRDALEWRESQVCENCKLAQISLLQVGNVTEGNMRRDYFMMLRAIGVGVGSYERIGLATLLRQTVDQRKVWFEEVWQKGALPPEEITIN</sequence>
<dbReference type="STRING" id="1231657.A0A1Y1YYE1"/>
<keyword evidence="2" id="KW-1185">Reference proteome</keyword>